<dbReference type="EMBL" id="SNRW01033156">
    <property type="protein sequence ID" value="KAA6356336.1"/>
    <property type="molecule type" value="Genomic_DNA"/>
</dbReference>
<name>A0A5J4TD14_9EUKA</name>
<dbReference type="Proteomes" id="UP000324800">
    <property type="component" value="Unassembled WGS sequence"/>
</dbReference>
<comment type="caution">
    <text evidence="1">The sequence shown here is derived from an EMBL/GenBank/DDBJ whole genome shotgun (WGS) entry which is preliminary data.</text>
</comment>
<reference evidence="1 2" key="1">
    <citation type="submission" date="2019-03" db="EMBL/GenBank/DDBJ databases">
        <title>Single cell metagenomics reveals metabolic interactions within the superorganism composed of flagellate Streblomastix strix and complex community of Bacteroidetes bacteria on its surface.</title>
        <authorList>
            <person name="Treitli S.C."/>
            <person name="Kolisko M."/>
            <person name="Husnik F."/>
            <person name="Keeling P."/>
            <person name="Hampl V."/>
        </authorList>
    </citation>
    <scope>NUCLEOTIDE SEQUENCE [LARGE SCALE GENOMIC DNA]</scope>
    <source>
        <strain evidence="1">ST1C</strain>
    </source>
</reference>
<gene>
    <name evidence="1" type="ORF">EZS28_048136</name>
</gene>
<feature type="non-terminal residue" evidence="1">
    <location>
        <position position="144"/>
    </location>
</feature>
<protein>
    <submittedName>
        <fullName evidence="1">Uncharacterized protein</fullName>
    </submittedName>
</protein>
<dbReference type="AlphaFoldDB" id="A0A5J4TD14"/>
<proteinExistence type="predicted"/>
<organism evidence="1 2">
    <name type="scientific">Streblomastix strix</name>
    <dbReference type="NCBI Taxonomy" id="222440"/>
    <lineage>
        <taxon>Eukaryota</taxon>
        <taxon>Metamonada</taxon>
        <taxon>Preaxostyla</taxon>
        <taxon>Oxymonadida</taxon>
        <taxon>Streblomastigidae</taxon>
        <taxon>Streblomastix</taxon>
    </lineage>
</organism>
<sequence>MTTDASPSGGGSALEKQSEMIAMAHGTWNKRQAKNDNKTAVFDISKWKTESIMIKDLKLVYQTIENLGTYIQITQFLGNKNEIADALSRLSRAGDYKLKEKIFQHTYLKMNLNPTIDLFTQHFNNLLLKFMSTIRGHGEIAIDA</sequence>
<accession>A0A5J4TD14</accession>
<evidence type="ECO:0000313" key="2">
    <source>
        <dbReference type="Proteomes" id="UP000324800"/>
    </source>
</evidence>
<evidence type="ECO:0000313" key="1">
    <source>
        <dbReference type="EMBL" id="KAA6356336.1"/>
    </source>
</evidence>